<dbReference type="Pfam" id="PF05532">
    <property type="entry name" value="CsbD"/>
    <property type="match status" value="1"/>
</dbReference>
<feature type="domain" description="CsbD-like" evidence="2">
    <location>
        <begin position="4"/>
        <end position="56"/>
    </location>
</feature>
<name>A0A0C1JQW0_9BACT</name>
<organism evidence="3 4">
    <name type="scientific">Candidatus Protochlamydia amoebophila</name>
    <dbReference type="NCBI Taxonomy" id="362787"/>
    <lineage>
        <taxon>Bacteria</taxon>
        <taxon>Pseudomonadati</taxon>
        <taxon>Chlamydiota</taxon>
        <taxon>Chlamydiia</taxon>
        <taxon>Parachlamydiales</taxon>
        <taxon>Parachlamydiaceae</taxon>
        <taxon>Candidatus Protochlamydia</taxon>
    </lineage>
</organism>
<evidence type="ECO:0000256" key="1">
    <source>
        <dbReference type="ARBA" id="ARBA00009129"/>
    </source>
</evidence>
<reference evidence="3 4" key="1">
    <citation type="journal article" date="2014" name="Mol. Biol. Evol.">
        <title>Massive expansion of Ubiquitination-related gene families within the Chlamydiae.</title>
        <authorList>
            <person name="Domman D."/>
            <person name="Collingro A."/>
            <person name="Lagkouvardos I."/>
            <person name="Gehre L."/>
            <person name="Weinmaier T."/>
            <person name="Rattei T."/>
            <person name="Subtil A."/>
            <person name="Horn M."/>
        </authorList>
    </citation>
    <scope>NUCLEOTIDE SEQUENCE [LARGE SCALE GENOMIC DNA]</scope>
    <source>
        <strain evidence="3 4">EI2</strain>
    </source>
</reference>
<dbReference type="PANTHER" id="PTHR34977:SF1">
    <property type="entry name" value="UPF0337 PROTEIN YJBJ"/>
    <property type="match status" value="1"/>
</dbReference>
<evidence type="ECO:0000313" key="3">
    <source>
        <dbReference type="EMBL" id="KIC72901.1"/>
    </source>
</evidence>
<dbReference type="SUPFAM" id="SSF69047">
    <property type="entry name" value="Hypothetical protein YjbJ"/>
    <property type="match status" value="1"/>
</dbReference>
<dbReference type="Proteomes" id="UP000031465">
    <property type="component" value="Unassembled WGS sequence"/>
</dbReference>
<dbReference type="InterPro" id="IPR036629">
    <property type="entry name" value="YjbJ_sf"/>
</dbReference>
<evidence type="ECO:0000259" key="2">
    <source>
        <dbReference type="Pfam" id="PF05532"/>
    </source>
</evidence>
<proteinExistence type="inferred from homology"/>
<gene>
    <name evidence="3" type="ORF">DB44_BY00240</name>
</gene>
<dbReference type="PATRIC" id="fig|362787.3.peg.704"/>
<dbReference type="AlphaFoldDB" id="A0A0C1JQW0"/>
<dbReference type="EMBL" id="JSAN01000045">
    <property type="protein sequence ID" value="KIC72901.1"/>
    <property type="molecule type" value="Genomic_DNA"/>
</dbReference>
<accession>A0A0C1JQW0</accession>
<dbReference type="InterPro" id="IPR026042">
    <property type="entry name" value="YjbJ"/>
</dbReference>
<dbReference type="PANTHER" id="PTHR34977">
    <property type="entry name" value="UPF0337 PROTEIN YJBJ"/>
    <property type="match status" value="1"/>
</dbReference>
<comment type="similarity">
    <text evidence="1">Belongs to the UPF0337 (CsbD) family.</text>
</comment>
<protein>
    <recommendedName>
        <fullName evidence="2">CsbD-like domain-containing protein</fullName>
    </recommendedName>
</protein>
<dbReference type="PIRSF" id="PIRSF039008">
    <property type="entry name" value="YjbJ"/>
    <property type="match status" value="1"/>
</dbReference>
<dbReference type="RefSeq" id="WP_039357316.1">
    <property type="nucleotide sequence ID" value="NZ_JAEMUB010000029.1"/>
</dbReference>
<comment type="caution">
    <text evidence="3">The sequence shown here is derived from an EMBL/GenBank/DDBJ whole genome shotgun (WGS) entry which is preliminary data.</text>
</comment>
<evidence type="ECO:0000313" key="4">
    <source>
        <dbReference type="Proteomes" id="UP000031465"/>
    </source>
</evidence>
<sequence length="66" mass="7895">MNKDQIEGEWKNIKGIVKEKWGKLTDNDLTEINGQREQLLGKLQSLYGYSKEQAEKEWKDFQDKHR</sequence>
<dbReference type="Gene3D" id="1.10.1470.10">
    <property type="entry name" value="YjbJ"/>
    <property type="match status" value="1"/>
</dbReference>
<dbReference type="InterPro" id="IPR008462">
    <property type="entry name" value="CsbD"/>
</dbReference>
<dbReference type="InterPro" id="IPR050423">
    <property type="entry name" value="UPF0337_stress_rsp"/>
</dbReference>